<feature type="compositionally biased region" description="Polar residues" evidence="1">
    <location>
        <begin position="20"/>
        <end position="29"/>
    </location>
</feature>
<keyword evidence="2" id="KW-1133">Transmembrane helix</keyword>
<evidence type="ECO:0000256" key="2">
    <source>
        <dbReference type="SAM" id="Phobius"/>
    </source>
</evidence>
<feature type="transmembrane region" description="Helical" evidence="2">
    <location>
        <begin position="187"/>
        <end position="204"/>
    </location>
</feature>
<feature type="transmembrane region" description="Helical" evidence="2">
    <location>
        <begin position="130"/>
        <end position="150"/>
    </location>
</feature>
<evidence type="ECO:0000313" key="4">
    <source>
        <dbReference type="Proteomes" id="UP000604046"/>
    </source>
</evidence>
<gene>
    <name evidence="3" type="ORF">SNAT2548_LOCUS20583</name>
</gene>
<feature type="compositionally biased region" description="Basic and acidic residues" evidence="1">
    <location>
        <begin position="9"/>
        <end position="19"/>
    </location>
</feature>
<evidence type="ECO:0000313" key="3">
    <source>
        <dbReference type="EMBL" id="CAE7376833.1"/>
    </source>
</evidence>
<keyword evidence="2" id="KW-0812">Transmembrane</keyword>
<comment type="caution">
    <text evidence="3">The sequence shown here is derived from an EMBL/GenBank/DDBJ whole genome shotgun (WGS) entry which is preliminary data.</text>
</comment>
<feature type="transmembrane region" description="Helical" evidence="2">
    <location>
        <begin position="100"/>
        <end position="118"/>
    </location>
</feature>
<keyword evidence="2" id="KW-0472">Membrane</keyword>
<feature type="transmembrane region" description="Helical" evidence="2">
    <location>
        <begin position="280"/>
        <end position="302"/>
    </location>
</feature>
<feature type="transmembrane region" description="Helical" evidence="2">
    <location>
        <begin position="216"/>
        <end position="236"/>
    </location>
</feature>
<keyword evidence="4" id="KW-1185">Reference proteome</keyword>
<dbReference type="OrthoDB" id="426667at2759"/>
<evidence type="ECO:0008006" key="5">
    <source>
        <dbReference type="Google" id="ProtNLM"/>
    </source>
</evidence>
<feature type="transmembrane region" description="Helical" evidence="2">
    <location>
        <begin position="248"/>
        <end position="271"/>
    </location>
</feature>
<dbReference type="AlphaFoldDB" id="A0A812PUI4"/>
<proteinExistence type="predicted"/>
<sequence>MPHMPESTSDMRRKAKDLEATTTSANRANVATEASGLDNGSGLGFPCQDVYQFHSQVRKSPVLTYASHVSTWLAKSPHQAGIAVGAIIVGLLCAWDGPRVWQVLVITASSLGAAWLVHFEAVHKNMAPNLFAELLLMLATTSTVAMAMHIGFEGSQVLVGSFVGFVAAAYCSDWARTVDANIPGIALLWYCSGAILGTWVLLACRRALLSTVAPLFGSYLVVSGLGSLLSHVVSLPGLPQQGVWSLDAVVLLGPAGTQALVWHGVCALLAVSSHRAGRPILALALLVSYAAFVALGALLAGIQCHAKGKRADGTPCPAFLAVPGQWRWQLAGCTAWVILTVVSGWKQLVARGEGQGNFDSRARGIYMPVREVSTEDGLAKKAVEVDPLRTRLPSECQAGSLLPEEKSLTPLTPLTLSGFVHSIHSRRGGIA</sequence>
<evidence type="ECO:0000256" key="1">
    <source>
        <dbReference type="SAM" id="MobiDB-lite"/>
    </source>
</evidence>
<dbReference type="Proteomes" id="UP000604046">
    <property type="component" value="Unassembled WGS sequence"/>
</dbReference>
<dbReference type="EMBL" id="CAJNDS010002214">
    <property type="protein sequence ID" value="CAE7376833.1"/>
    <property type="molecule type" value="Genomic_DNA"/>
</dbReference>
<organism evidence="3 4">
    <name type="scientific">Symbiodinium natans</name>
    <dbReference type="NCBI Taxonomy" id="878477"/>
    <lineage>
        <taxon>Eukaryota</taxon>
        <taxon>Sar</taxon>
        <taxon>Alveolata</taxon>
        <taxon>Dinophyceae</taxon>
        <taxon>Suessiales</taxon>
        <taxon>Symbiodiniaceae</taxon>
        <taxon>Symbiodinium</taxon>
    </lineage>
</organism>
<reference evidence="3" key="1">
    <citation type="submission" date="2021-02" db="EMBL/GenBank/DDBJ databases">
        <authorList>
            <person name="Dougan E. K."/>
            <person name="Rhodes N."/>
            <person name="Thang M."/>
            <person name="Chan C."/>
        </authorList>
    </citation>
    <scope>NUCLEOTIDE SEQUENCE</scope>
</reference>
<feature type="region of interest" description="Disordered" evidence="1">
    <location>
        <begin position="1"/>
        <end position="30"/>
    </location>
</feature>
<protein>
    <recommendedName>
        <fullName evidence="5">DUF4203 domain-containing protein</fullName>
    </recommendedName>
</protein>
<accession>A0A812PUI4</accession>
<name>A0A812PUI4_9DINO</name>